<protein>
    <recommendedName>
        <fullName evidence="3">DUF6533 domain-containing protein</fullName>
    </recommendedName>
</protein>
<feature type="transmembrane region" description="Helical" evidence="2">
    <location>
        <begin position="91"/>
        <end position="113"/>
    </location>
</feature>
<feature type="transmembrane region" description="Helical" evidence="2">
    <location>
        <begin position="248"/>
        <end position="268"/>
    </location>
</feature>
<name>A0AAD6UJB0_9AGAR</name>
<keyword evidence="2" id="KW-0472">Membrane</keyword>
<feature type="transmembrane region" description="Helical" evidence="2">
    <location>
        <begin position="125"/>
        <end position="155"/>
    </location>
</feature>
<dbReference type="AlphaFoldDB" id="A0AAD6UJB0"/>
<keyword evidence="2" id="KW-1133">Transmembrane helix</keyword>
<sequence>MATTESAIDALQSVVTARYLSGASPVLLYDHALTLADEVQYIWSAPSTLAKILFLLLRYMVPLFMLMETITRSGVSYVAMSDNVRRTRCKGITAFATYAGWLSIAISNFLVLLRIWTLLPRGHRLIAWSLIFFAAIQAVSLGLTTVVVAKMAALMAFEPHTGLCVLSTLPRNTGFWVAGIWAIGLFFEIVVFAAVCWHVLARPRPRAAAGDAVVRRLLFRDGVIYFLVLFALRVTNTVLAITSPISSLYVIVFFIWCMTTLTTSRLIINARRAAAHRRCRALALRSLTSHADADADADEREDCTDSTGGCTDRERERERDSASLGLVTA</sequence>
<proteinExistence type="predicted"/>
<evidence type="ECO:0000259" key="3">
    <source>
        <dbReference type="Pfam" id="PF20151"/>
    </source>
</evidence>
<organism evidence="4 5">
    <name type="scientific">Mycena belliarum</name>
    <dbReference type="NCBI Taxonomy" id="1033014"/>
    <lineage>
        <taxon>Eukaryota</taxon>
        <taxon>Fungi</taxon>
        <taxon>Dikarya</taxon>
        <taxon>Basidiomycota</taxon>
        <taxon>Agaricomycotina</taxon>
        <taxon>Agaricomycetes</taxon>
        <taxon>Agaricomycetidae</taxon>
        <taxon>Agaricales</taxon>
        <taxon>Marasmiineae</taxon>
        <taxon>Mycenaceae</taxon>
        <taxon>Mycena</taxon>
    </lineage>
</organism>
<feature type="domain" description="DUF6533" evidence="3">
    <location>
        <begin position="26"/>
        <end position="63"/>
    </location>
</feature>
<gene>
    <name evidence="4" type="ORF">B0H15DRAFT_817635</name>
</gene>
<feature type="compositionally biased region" description="Basic and acidic residues" evidence="1">
    <location>
        <begin position="311"/>
        <end position="321"/>
    </location>
</feature>
<feature type="transmembrane region" description="Helical" evidence="2">
    <location>
        <begin position="175"/>
        <end position="201"/>
    </location>
</feature>
<evidence type="ECO:0000256" key="2">
    <source>
        <dbReference type="SAM" id="Phobius"/>
    </source>
</evidence>
<keyword evidence="5" id="KW-1185">Reference proteome</keyword>
<reference evidence="4" key="1">
    <citation type="submission" date="2023-03" db="EMBL/GenBank/DDBJ databases">
        <title>Massive genome expansion in bonnet fungi (Mycena s.s.) driven by repeated elements and novel gene families across ecological guilds.</title>
        <authorList>
            <consortium name="Lawrence Berkeley National Laboratory"/>
            <person name="Harder C.B."/>
            <person name="Miyauchi S."/>
            <person name="Viragh M."/>
            <person name="Kuo A."/>
            <person name="Thoen E."/>
            <person name="Andreopoulos B."/>
            <person name="Lu D."/>
            <person name="Skrede I."/>
            <person name="Drula E."/>
            <person name="Henrissat B."/>
            <person name="Morin E."/>
            <person name="Kohler A."/>
            <person name="Barry K."/>
            <person name="LaButti K."/>
            <person name="Morin E."/>
            <person name="Salamov A."/>
            <person name="Lipzen A."/>
            <person name="Mereny Z."/>
            <person name="Hegedus B."/>
            <person name="Baldrian P."/>
            <person name="Stursova M."/>
            <person name="Weitz H."/>
            <person name="Taylor A."/>
            <person name="Grigoriev I.V."/>
            <person name="Nagy L.G."/>
            <person name="Martin F."/>
            <person name="Kauserud H."/>
        </authorList>
    </citation>
    <scope>NUCLEOTIDE SEQUENCE</scope>
    <source>
        <strain evidence="4">CBHHK173m</strain>
    </source>
</reference>
<dbReference type="EMBL" id="JARJCN010000005">
    <property type="protein sequence ID" value="KAJ7100904.1"/>
    <property type="molecule type" value="Genomic_DNA"/>
</dbReference>
<keyword evidence="2" id="KW-0812">Transmembrane</keyword>
<feature type="region of interest" description="Disordered" evidence="1">
    <location>
        <begin position="298"/>
        <end position="329"/>
    </location>
</feature>
<accession>A0AAD6UJB0</accession>
<dbReference type="Pfam" id="PF20151">
    <property type="entry name" value="DUF6533"/>
    <property type="match status" value="1"/>
</dbReference>
<feature type="transmembrane region" description="Helical" evidence="2">
    <location>
        <begin position="222"/>
        <end position="242"/>
    </location>
</feature>
<evidence type="ECO:0000313" key="5">
    <source>
        <dbReference type="Proteomes" id="UP001222325"/>
    </source>
</evidence>
<dbReference type="Proteomes" id="UP001222325">
    <property type="component" value="Unassembled WGS sequence"/>
</dbReference>
<evidence type="ECO:0000256" key="1">
    <source>
        <dbReference type="SAM" id="MobiDB-lite"/>
    </source>
</evidence>
<evidence type="ECO:0000313" key="4">
    <source>
        <dbReference type="EMBL" id="KAJ7100904.1"/>
    </source>
</evidence>
<feature type="transmembrane region" description="Helical" evidence="2">
    <location>
        <begin position="52"/>
        <end position="71"/>
    </location>
</feature>
<dbReference type="InterPro" id="IPR045340">
    <property type="entry name" value="DUF6533"/>
</dbReference>
<comment type="caution">
    <text evidence="4">The sequence shown here is derived from an EMBL/GenBank/DDBJ whole genome shotgun (WGS) entry which is preliminary data.</text>
</comment>